<comment type="similarity">
    <text evidence="2">Belongs to the TonB-dependent receptor family.</text>
</comment>
<keyword evidence="5" id="KW-0675">Receptor</keyword>
<dbReference type="Gene3D" id="2.170.130.10">
    <property type="entry name" value="TonB-dependent receptor, plug domain"/>
    <property type="match status" value="1"/>
</dbReference>
<evidence type="ECO:0000256" key="1">
    <source>
        <dbReference type="ARBA" id="ARBA00022729"/>
    </source>
</evidence>
<feature type="chain" id="PRO_5036928017" evidence="3">
    <location>
        <begin position="24"/>
        <end position="1022"/>
    </location>
</feature>
<evidence type="ECO:0000313" key="5">
    <source>
        <dbReference type="EMBL" id="HJF08043.1"/>
    </source>
</evidence>
<gene>
    <name evidence="5" type="ORF">K8U81_07620</name>
</gene>
<keyword evidence="2" id="KW-0472">Membrane</keyword>
<comment type="caution">
    <text evidence="5">The sequence shown here is derived from an EMBL/GenBank/DDBJ whole genome shotgun (WGS) entry which is preliminary data.</text>
</comment>
<keyword evidence="2" id="KW-1134">Transmembrane beta strand</keyword>
<keyword evidence="2" id="KW-0812">Transmembrane</keyword>
<evidence type="ECO:0000313" key="6">
    <source>
        <dbReference type="Proteomes" id="UP000718012"/>
    </source>
</evidence>
<dbReference type="PANTHER" id="PTHR30069:SF29">
    <property type="entry name" value="HEMOGLOBIN AND HEMOGLOBIN-HAPTOGLOBIN-BINDING PROTEIN 1-RELATED"/>
    <property type="match status" value="1"/>
</dbReference>
<dbReference type="SUPFAM" id="SSF49464">
    <property type="entry name" value="Carboxypeptidase regulatory domain-like"/>
    <property type="match status" value="1"/>
</dbReference>
<dbReference type="Pfam" id="PF07715">
    <property type="entry name" value="Plug"/>
    <property type="match status" value="1"/>
</dbReference>
<dbReference type="PROSITE" id="PS52016">
    <property type="entry name" value="TONB_DEPENDENT_REC_3"/>
    <property type="match status" value="1"/>
</dbReference>
<evidence type="ECO:0000256" key="3">
    <source>
        <dbReference type="SAM" id="SignalP"/>
    </source>
</evidence>
<protein>
    <submittedName>
        <fullName evidence="5">TonB-dependent receptor</fullName>
    </submittedName>
</protein>
<dbReference type="GO" id="GO:0009279">
    <property type="term" value="C:cell outer membrane"/>
    <property type="evidence" value="ECO:0007669"/>
    <property type="project" value="UniProtKB-SubCell"/>
</dbReference>
<evidence type="ECO:0000259" key="4">
    <source>
        <dbReference type="Pfam" id="PF07715"/>
    </source>
</evidence>
<keyword evidence="2" id="KW-0998">Cell outer membrane</keyword>
<dbReference type="FunFam" id="2.170.130.10:FF:000003">
    <property type="entry name" value="SusC/RagA family TonB-linked outer membrane protein"/>
    <property type="match status" value="1"/>
</dbReference>
<dbReference type="GO" id="GO:0015344">
    <property type="term" value="F:siderophore uptake transmembrane transporter activity"/>
    <property type="evidence" value="ECO:0007669"/>
    <property type="project" value="TreeGrafter"/>
</dbReference>
<comment type="subcellular location">
    <subcellularLocation>
        <location evidence="2">Cell outer membrane</location>
        <topology evidence="2">Multi-pass membrane protein</topology>
    </subcellularLocation>
</comment>
<dbReference type="EMBL" id="DYXD01000169">
    <property type="protein sequence ID" value="HJF08043.1"/>
    <property type="molecule type" value="Genomic_DNA"/>
</dbReference>
<feature type="signal peptide" evidence="3">
    <location>
        <begin position="1"/>
        <end position="23"/>
    </location>
</feature>
<dbReference type="InterPro" id="IPR012910">
    <property type="entry name" value="Plug_dom"/>
</dbReference>
<reference evidence="5" key="2">
    <citation type="submission" date="2021-09" db="EMBL/GenBank/DDBJ databases">
        <authorList>
            <person name="Gilroy R."/>
        </authorList>
    </citation>
    <scope>NUCLEOTIDE SEQUENCE</scope>
    <source>
        <strain evidence="5">CHK165-8395</strain>
    </source>
</reference>
<organism evidence="5 6">
    <name type="scientific">Phocaeicola coprocola</name>
    <dbReference type="NCBI Taxonomy" id="310298"/>
    <lineage>
        <taxon>Bacteria</taxon>
        <taxon>Pseudomonadati</taxon>
        <taxon>Bacteroidota</taxon>
        <taxon>Bacteroidia</taxon>
        <taxon>Bacteroidales</taxon>
        <taxon>Bacteroidaceae</taxon>
        <taxon>Phocaeicola</taxon>
    </lineage>
</organism>
<keyword evidence="2" id="KW-0813">Transport</keyword>
<evidence type="ECO:0000256" key="2">
    <source>
        <dbReference type="PROSITE-ProRule" id="PRU01360"/>
    </source>
</evidence>
<dbReference type="NCBIfam" id="TIGR04056">
    <property type="entry name" value="OMP_RagA_SusC"/>
    <property type="match status" value="1"/>
</dbReference>
<dbReference type="NCBIfam" id="TIGR04057">
    <property type="entry name" value="SusC_RagA_signa"/>
    <property type="match status" value="1"/>
</dbReference>
<feature type="domain" description="TonB-dependent receptor plug" evidence="4">
    <location>
        <begin position="119"/>
        <end position="219"/>
    </location>
</feature>
<dbReference type="GO" id="GO:0044718">
    <property type="term" value="P:siderophore transmembrane transport"/>
    <property type="evidence" value="ECO:0007669"/>
    <property type="project" value="TreeGrafter"/>
</dbReference>
<dbReference type="SUPFAM" id="SSF56935">
    <property type="entry name" value="Porins"/>
    <property type="match status" value="1"/>
</dbReference>
<sequence>MKHVIMCFVASLLLSLVSIPMLAQQQSRLISGIVKDESGEPMIGASVLDVSTKQGTIADIDGKFTLEVTSSSKLQISFVGYKDQIISGKDLKKDMIIVLKSNTEMIDELVVVGYGSQKKATLTGAVSSISTEEMVTTKNEDLSNMLTGKIAGVRVVQNSSEPGAFNTSIDIRGLGNPLVVIDGIPRDNMARIDPEDVESISVLKDASASIYGVRAANGVILITTKKGTSQKPEISYTGSFTWQKPSNFPDMVDAQEWMTLANEISMHKVDGGGLTYTDSDFEPYRTGTKKSTDWKGAVMKNTAPQTQHAINISGGTDRTQYFTSFGYQYQESFLKTDDMNYKKFNIRSNINTKITDHLSVDLKLFGMMDERNTPTYGSWDIVRAMWLMTPLDPIYQDEAEGKFYQPSNTTLMNPVAIMNSDNVGYCTYQSKWFQSSMGATYELPWIEGLSISGLFSYDYILNDNKQYRQTWYSYRDEQKYTWLDPSYVQRNFYGKDNVLWQAKINYAHDFDGHNIGATLVYEESHKEGDNFWGRRDLSLPIDQVFAGMSENQQFNQSTSSSALYERANQALIGRFTYDYLSKYLFEVAFRYEGSSMFPSESRWKAFPSVSGGWRVSEEKFWKNSSLNFINNLKLRASYGVLGDDSALAYQFLQGYTYPSGGSVFDGAWIGGVVNKGPANRSISWVKAKTFNIGLDAEAWGGLLGITAEYFNRERTGILTTRNASLPGLVGASLPQENLNGDLSRGFEIELSHRNKVNDFIYEVKGNLAFTRTLNTHVEMARKGNSYLNWKENSNDRFSNIWWGYEAGERFTSWDQIYYNPIYVGRGSVLGDYNYVDWNGDGWINDLDVHPISYSGDRPMLNFGMTISAQYKGFDLNMLFQGAGMRTISYTELLYQPLWANTNALDQFMDRWHPVDPTADPYDPSQEWVEGYYAYTGSLPNQNSEFNMQNASYLRLKNIEVGYTFPKTWLEKAKIKGARIYLSGYNLLTFTKLKYCDPEFPSSNYGYNYPLNKTITVGLNLKF</sequence>
<keyword evidence="1 3" id="KW-0732">Signal</keyword>
<dbReference type="InterPro" id="IPR023996">
    <property type="entry name" value="TonB-dep_OMP_SusC/RagA"/>
</dbReference>
<dbReference type="InterPro" id="IPR037066">
    <property type="entry name" value="Plug_dom_sf"/>
</dbReference>
<accession>A0A921FDH7</accession>
<dbReference type="InterPro" id="IPR023997">
    <property type="entry name" value="TonB-dep_OMP_SusC/RagA_CS"/>
</dbReference>
<dbReference type="Pfam" id="PF13715">
    <property type="entry name" value="CarbopepD_reg_2"/>
    <property type="match status" value="1"/>
</dbReference>
<name>A0A921FDH7_9BACT</name>
<reference evidence="5" key="1">
    <citation type="journal article" date="2021" name="PeerJ">
        <title>Extensive microbial diversity within the chicken gut microbiome revealed by metagenomics and culture.</title>
        <authorList>
            <person name="Gilroy R."/>
            <person name="Ravi A."/>
            <person name="Getino M."/>
            <person name="Pursley I."/>
            <person name="Horton D.L."/>
            <person name="Alikhan N.F."/>
            <person name="Baker D."/>
            <person name="Gharbi K."/>
            <person name="Hall N."/>
            <person name="Watson M."/>
            <person name="Adriaenssens E.M."/>
            <person name="Foster-Nyarko E."/>
            <person name="Jarju S."/>
            <person name="Secka A."/>
            <person name="Antonio M."/>
            <person name="Oren A."/>
            <person name="Chaudhuri R.R."/>
            <person name="La Ragione R."/>
            <person name="Hildebrand F."/>
            <person name="Pallen M.J."/>
        </authorList>
    </citation>
    <scope>NUCLEOTIDE SEQUENCE</scope>
    <source>
        <strain evidence="5">CHK165-8395</strain>
    </source>
</reference>
<dbReference type="PANTHER" id="PTHR30069">
    <property type="entry name" value="TONB-DEPENDENT OUTER MEMBRANE RECEPTOR"/>
    <property type="match status" value="1"/>
</dbReference>
<dbReference type="Proteomes" id="UP000718012">
    <property type="component" value="Unassembled WGS sequence"/>
</dbReference>
<proteinExistence type="inferred from homology"/>
<dbReference type="InterPro" id="IPR039426">
    <property type="entry name" value="TonB-dep_rcpt-like"/>
</dbReference>
<dbReference type="AlphaFoldDB" id="A0A921FDH7"/>
<dbReference type="InterPro" id="IPR008969">
    <property type="entry name" value="CarboxyPept-like_regulatory"/>
</dbReference>